<dbReference type="GO" id="GO:0003700">
    <property type="term" value="F:DNA-binding transcription factor activity"/>
    <property type="evidence" value="ECO:0007669"/>
    <property type="project" value="TreeGrafter"/>
</dbReference>
<evidence type="ECO:0000256" key="2">
    <source>
        <dbReference type="ARBA" id="ARBA00023015"/>
    </source>
</evidence>
<dbReference type="PANTHER" id="PTHR30346">
    <property type="entry name" value="TRANSCRIPTIONAL DUAL REGULATOR HCAR-RELATED"/>
    <property type="match status" value="1"/>
</dbReference>
<reference evidence="6" key="1">
    <citation type="submission" date="2019-08" db="EMBL/GenBank/DDBJ databases">
        <authorList>
            <person name="Kucharzyk K."/>
            <person name="Murdoch R.W."/>
            <person name="Higgins S."/>
            <person name="Loffler F."/>
        </authorList>
    </citation>
    <scope>NUCLEOTIDE SEQUENCE</scope>
</reference>
<keyword evidence="4" id="KW-0804">Transcription</keyword>
<dbReference type="CDD" id="cd05466">
    <property type="entry name" value="PBP2_LTTR_substrate"/>
    <property type="match status" value="1"/>
</dbReference>
<dbReference type="Gene3D" id="3.40.190.290">
    <property type="match status" value="1"/>
</dbReference>
<evidence type="ECO:0000259" key="5">
    <source>
        <dbReference type="Pfam" id="PF03466"/>
    </source>
</evidence>
<dbReference type="AlphaFoldDB" id="A0A645CNX4"/>
<comment type="caution">
    <text evidence="6">The sequence shown here is derived from an EMBL/GenBank/DDBJ whole genome shotgun (WGS) entry which is preliminary data.</text>
</comment>
<dbReference type="SUPFAM" id="SSF53850">
    <property type="entry name" value="Periplasmic binding protein-like II"/>
    <property type="match status" value="1"/>
</dbReference>
<organism evidence="6">
    <name type="scientific">bioreactor metagenome</name>
    <dbReference type="NCBI Taxonomy" id="1076179"/>
    <lineage>
        <taxon>unclassified sequences</taxon>
        <taxon>metagenomes</taxon>
        <taxon>ecological metagenomes</taxon>
    </lineage>
</organism>
<evidence type="ECO:0000256" key="1">
    <source>
        <dbReference type="ARBA" id="ARBA00009437"/>
    </source>
</evidence>
<dbReference type="GO" id="GO:0032993">
    <property type="term" value="C:protein-DNA complex"/>
    <property type="evidence" value="ECO:0007669"/>
    <property type="project" value="TreeGrafter"/>
</dbReference>
<dbReference type="Pfam" id="PF03466">
    <property type="entry name" value="LysR_substrate"/>
    <property type="match status" value="1"/>
</dbReference>
<gene>
    <name evidence="6" type="primary">gltC_21</name>
    <name evidence="6" type="ORF">SDC9_125757</name>
</gene>
<accession>A0A645CNX4</accession>
<name>A0A645CNX4_9ZZZZ</name>
<dbReference type="EMBL" id="VSSQ01028858">
    <property type="protein sequence ID" value="MPM78746.1"/>
    <property type="molecule type" value="Genomic_DNA"/>
</dbReference>
<keyword evidence="3" id="KW-0238">DNA-binding</keyword>
<dbReference type="PANTHER" id="PTHR30346:SF28">
    <property type="entry name" value="HTH-TYPE TRANSCRIPTIONAL REGULATOR CYNR"/>
    <property type="match status" value="1"/>
</dbReference>
<evidence type="ECO:0000313" key="6">
    <source>
        <dbReference type="EMBL" id="MPM78746.1"/>
    </source>
</evidence>
<comment type="similarity">
    <text evidence="1">Belongs to the LysR transcriptional regulatory family.</text>
</comment>
<evidence type="ECO:0000256" key="3">
    <source>
        <dbReference type="ARBA" id="ARBA00023125"/>
    </source>
</evidence>
<evidence type="ECO:0000256" key="4">
    <source>
        <dbReference type="ARBA" id="ARBA00023163"/>
    </source>
</evidence>
<keyword evidence="2" id="KW-0805">Transcription regulation</keyword>
<dbReference type="GO" id="GO:0003677">
    <property type="term" value="F:DNA binding"/>
    <property type="evidence" value="ECO:0007669"/>
    <property type="project" value="UniProtKB-KW"/>
</dbReference>
<dbReference type="InterPro" id="IPR005119">
    <property type="entry name" value="LysR_subst-bd"/>
</dbReference>
<proteinExistence type="inferred from homology"/>
<protein>
    <submittedName>
        <fullName evidence="6">HTH-type transcriptional regulator GltC</fullName>
    </submittedName>
</protein>
<feature type="domain" description="LysR substrate-binding" evidence="5">
    <location>
        <begin position="2"/>
        <end position="184"/>
    </location>
</feature>
<sequence>MELILKEDTTRQLEELALNGQTDFSISLSPINTKLFDYEELFQEELLLALPPHHPLCIKLQRQPGDYHNPPPIKLQDIHDTPFILMDQGQKLHRTLFELCNNAHFKPRILLETQSMNAAQALVGAGMGAALLPDTLVRASNLNKNPCYFSLAPAPVRTVIVAYSKGRYLSKAAVAFIKLMKESLGNN</sequence>